<accession>A0ABS6FSP1</accession>
<feature type="domain" description="Siphovirus-type tail component RIFT-related" evidence="1">
    <location>
        <begin position="22"/>
        <end position="115"/>
    </location>
</feature>
<evidence type="ECO:0000313" key="3">
    <source>
        <dbReference type="Proteomes" id="UP000743001"/>
    </source>
</evidence>
<evidence type="ECO:0000259" key="1">
    <source>
        <dbReference type="Pfam" id="PF05709"/>
    </source>
</evidence>
<dbReference type="EMBL" id="JAHLQJ010000013">
    <property type="protein sequence ID" value="MBU5673251.1"/>
    <property type="molecule type" value="Genomic_DNA"/>
</dbReference>
<gene>
    <name evidence="2" type="ORF">KQJ23_15590</name>
</gene>
<dbReference type="InterPro" id="IPR008841">
    <property type="entry name" value="Siphovirus-type_tail_N"/>
</dbReference>
<name>A0ABS6FSP1_9BACL</name>
<keyword evidence="3" id="KW-1185">Reference proteome</keyword>
<organism evidence="2 3">
    <name type="scientific">Paenibacillus brevis</name>
    <dbReference type="NCBI Taxonomy" id="2841508"/>
    <lineage>
        <taxon>Bacteria</taxon>
        <taxon>Bacillati</taxon>
        <taxon>Bacillota</taxon>
        <taxon>Bacilli</taxon>
        <taxon>Bacillales</taxon>
        <taxon>Paenibacillaceae</taxon>
        <taxon>Paenibacillus</taxon>
    </lineage>
</organism>
<comment type="caution">
    <text evidence="2">The sequence shown here is derived from an EMBL/GenBank/DDBJ whole genome shotgun (WGS) entry which is preliminary data.</text>
</comment>
<proteinExistence type="predicted"/>
<protein>
    <submittedName>
        <fullName evidence="2">Phage tail family protein</fullName>
    </submittedName>
</protein>
<evidence type="ECO:0000313" key="2">
    <source>
        <dbReference type="EMBL" id="MBU5673251.1"/>
    </source>
</evidence>
<dbReference type="RefSeq" id="WP_216479802.1">
    <property type="nucleotide sequence ID" value="NZ_JAHLQJ010000013.1"/>
</dbReference>
<dbReference type="Pfam" id="PF05709">
    <property type="entry name" value="Sipho_tail"/>
    <property type="match status" value="1"/>
</dbReference>
<dbReference type="Proteomes" id="UP000743001">
    <property type="component" value="Unassembled WGS sequence"/>
</dbReference>
<reference evidence="2 3" key="1">
    <citation type="submission" date="2021-06" db="EMBL/GenBank/DDBJ databases">
        <authorList>
            <person name="Sun Q."/>
            <person name="Li D."/>
        </authorList>
    </citation>
    <scope>NUCLEOTIDE SEQUENCE [LARGE SCALE GENOMIC DNA]</scope>
    <source>
        <strain evidence="2 3">MSJ-6</strain>
    </source>
</reference>
<sequence>MEDFDVSVNGEWISETTGALLVRRTIPGLPEARENKVEIAERDGELDFGSTYGARPVGLGFFVVGDYDTTVSLLMRKFNIRRGVLDIVFSDRPRKHYFAQYRGTMSWDESTGNRVIDIPLKMYDSFPESDEKITELTITQSPQVISIESVGDERASPVIVLTNTGTTTLNGFTIKNEYKVE</sequence>